<dbReference type="AlphaFoldDB" id="A0A848NVI0"/>
<dbReference type="InterPro" id="IPR018330">
    <property type="entry name" value="RecT_fam"/>
</dbReference>
<dbReference type="RefSeq" id="WP_169339234.1">
    <property type="nucleotide sequence ID" value="NZ_JABBZM010000002.1"/>
</dbReference>
<proteinExistence type="predicted"/>
<dbReference type="GO" id="GO:0003677">
    <property type="term" value="F:DNA binding"/>
    <property type="evidence" value="ECO:0007669"/>
    <property type="project" value="InterPro"/>
</dbReference>
<evidence type="ECO:0000313" key="2">
    <source>
        <dbReference type="EMBL" id="NMV36953.1"/>
    </source>
</evidence>
<feature type="region of interest" description="Disordered" evidence="1">
    <location>
        <begin position="191"/>
        <end position="218"/>
    </location>
</feature>
<comment type="caution">
    <text evidence="2">The sequence shown here is derived from an EMBL/GenBank/DDBJ whole genome shotgun (WGS) entry which is preliminary data.</text>
</comment>
<gene>
    <name evidence="2" type="primary">bet</name>
    <name evidence="2" type="ORF">HGR00_03405</name>
</gene>
<dbReference type="EMBL" id="JABBZM010000002">
    <property type="protein sequence ID" value="NMV36953.1"/>
    <property type="molecule type" value="Genomic_DNA"/>
</dbReference>
<dbReference type="Proteomes" id="UP000575469">
    <property type="component" value="Unassembled WGS sequence"/>
</dbReference>
<evidence type="ECO:0000256" key="1">
    <source>
        <dbReference type="SAM" id="MobiDB-lite"/>
    </source>
</evidence>
<feature type="compositionally biased region" description="Polar residues" evidence="1">
    <location>
        <begin position="204"/>
        <end position="216"/>
    </location>
</feature>
<evidence type="ECO:0000313" key="3">
    <source>
        <dbReference type="Proteomes" id="UP000575469"/>
    </source>
</evidence>
<sequence length="332" mass="36858">MSDNRQVAAAPRASLIAKFADKYTVEPSKLMGTLKATAFKQQGDREVTDEQMAALLIVADQYGLNPFTKEIYAFPDKGGIVPVVGVDGWARIVNEHPQCDGFEFTYADDKLEFSGKYVPEWMEVRIYRKDRQRPVIVREYFEEVVRKNMQPWQSHPNRMLRHKTFVQGARLAFGFAGVFDEDEGERIVERDMGSAQVVDVPQPISKSQRTQTTGTRPSLIEQADADGVLPMNFGAQPEAVPTPTPAPVARSSRRAPQPTPAPASREPGADDDFEQAAGEPVSESVIRILKTKLEQAALGEADMRKRFGFGYDGVTTANYNDVVAWTEDPMGA</sequence>
<dbReference type="NCBIfam" id="TIGR01913">
    <property type="entry name" value="bet_lambda"/>
    <property type="match status" value="1"/>
</dbReference>
<dbReference type="GO" id="GO:0006310">
    <property type="term" value="P:DNA recombination"/>
    <property type="evidence" value="ECO:0007669"/>
    <property type="project" value="InterPro"/>
</dbReference>
<organism evidence="2 3">
    <name type="scientific">Ralstonia insidiosa</name>
    <dbReference type="NCBI Taxonomy" id="190721"/>
    <lineage>
        <taxon>Bacteria</taxon>
        <taxon>Pseudomonadati</taxon>
        <taxon>Pseudomonadota</taxon>
        <taxon>Betaproteobacteria</taxon>
        <taxon>Burkholderiales</taxon>
        <taxon>Burkholderiaceae</taxon>
        <taxon>Ralstonia</taxon>
    </lineage>
</organism>
<name>A0A848NVI0_9RALS</name>
<dbReference type="InterPro" id="IPR010183">
    <property type="entry name" value="Phage_lambda_Bet"/>
</dbReference>
<protein>
    <submittedName>
        <fullName evidence="2">Phage recombination protein Bet</fullName>
    </submittedName>
</protein>
<reference evidence="2 3" key="1">
    <citation type="submission" date="2020-04" db="EMBL/GenBank/DDBJ databases">
        <title>Ralstonia insidiosa genome sequencing and assembly.</title>
        <authorList>
            <person name="Martins R.C.R."/>
            <person name="Perdigao-Neto L.V."/>
            <person name="Levin A.S.S."/>
            <person name="Costa S.F."/>
        </authorList>
    </citation>
    <scope>NUCLEOTIDE SEQUENCE [LARGE SCALE GENOMIC DNA]</scope>
    <source>
        <strain evidence="2 3">5047</strain>
    </source>
</reference>
<feature type="region of interest" description="Disordered" evidence="1">
    <location>
        <begin position="230"/>
        <end position="281"/>
    </location>
</feature>
<accession>A0A848NVI0</accession>
<dbReference type="Pfam" id="PF03837">
    <property type="entry name" value="RecT"/>
    <property type="match status" value="1"/>
</dbReference>